<proteinExistence type="predicted"/>
<name>A0AAN9M5L0_CANGL</name>
<keyword evidence="2" id="KW-0732">Signal</keyword>
<dbReference type="PANTHER" id="PTHR34463">
    <property type="entry name" value="GLYCINE-RICH PROTEIN"/>
    <property type="match status" value="1"/>
</dbReference>
<dbReference type="EMBL" id="JAYMYQ010000003">
    <property type="protein sequence ID" value="KAK7345682.1"/>
    <property type="molecule type" value="Genomic_DNA"/>
</dbReference>
<keyword evidence="4" id="KW-1185">Reference proteome</keyword>
<evidence type="ECO:0000313" key="3">
    <source>
        <dbReference type="EMBL" id="KAK7345682.1"/>
    </source>
</evidence>
<sequence length="98" mass="9309">MARWSILVVLALAVVASARNMPGEGDVGLEDQKNFLGYGFSGVGGNGLPFGGMGTGFDGGLGGPSGLGGFGGFGGPDGPGGFGGPGIGSGPDDNLPLP</sequence>
<dbReference type="AlphaFoldDB" id="A0AAN9M5L0"/>
<gene>
    <name evidence="3" type="ORF">VNO77_16291</name>
</gene>
<dbReference type="PANTHER" id="PTHR34463:SF11">
    <property type="entry name" value="GLYCINE-RICH PROTEIN LIKE"/>
    <property type="match status" value="1"/>
</dbReference>
<reference evidence="3 4" key="1">
    <citation type="submission" date="2024-01" db="EMBL/GenBank/DDBJ databases">
        <title>The genomes of 5 underutilized Papilionoideae crops provide insights into root nodulation and disease resistanc.</title>
        <authorList>
            <person name="Jiang F."/>
        </authorList>
    </citation>
    <scope>NUCLEOTIDE SEQUENCE [LARGE SCALE GENOMIC DNA]</scope>
    <source>
        <strain evidence="3">LVBAO_FW01</strain>
        <tissue evidence="3">Leaves</tissue>
    </source>
</reference>
<organism evidence="3 4">
    <name type="scientific">Canavalia gladiata</name>
    <name type="common">Sword bean</name>
    <name type="synonym">Dolichos gladiatus</name>
    <dbReference type="NCBI Taxonomy" id="3824"/>
    <lineage>
        <taxon>Eukaryota</taxon>
        <taxon>Viridiplantae</taxon>
        <taxon>Streptophyta</taxon>
        <taxon>Embryophyta</taxon>
        <taxon>Tracheophyta</taxon>
        <taxon>Spermatophyta</taxon>
        <taxon>Magnoliopsida</taxon>
        <taxon>eudicotyledons</taxon>
        <taxon>Gunneridae</taxon>
        <taxon>Pentapetalae</taxon>
        <taxon>rosids</taxon>
        <taxon>fabids</taxon>
        <taxon>Fabales</taxon>
        <taxon>Fabaceae</taxon>
        <taxon>Papilionoideae</taxon>
        <taxon>50 kb inversion clade</taxon>
        <taxon>NPAAA clade</taxon>
        <taxon>indigoferoid/millettioid clade</taxon>
        <taxon>Phaseoleae</taxon>
        <taxon>Canavalia</taxon>
    </lineage>
</organism>
<dbReference type="Proteomes" id="UP001367508">
    <property type="component" value="Unassembled WGS sequence"/>
</dbReference>
<evidence type="ECO:0000256" key="1">
    <source>
        <dbReference type="SAM" id="MobiDB-lite"/>
    </source>
</evidence>
<evidence type="ECO:0000313" key="4">
    <source>
        <dbReference type="Proteomes" id="UP001367508"/>
    </source>
</evidence>
<feature type="region of interest" description="Disordered" evidence="1">
    <location>
        <begin position="68"/>
        <end position="98"/>
    </location>
</feature>
<comment type="caution">
    <text evidence="3">The sequence shown here is derived from an EMBL/GenBank/DDBJ whole genome shotgun (WGS) entry which is preliminary data.</text>
</comment>
<feature type="compositionally biased region" description="Gly residues" evidence="1">
    <location>
        <begin position="68"/>
        <end position="89"/>
    </location>
</feature>
<evidence type="ECO:0000256" key="2">
    <source>
        <dbReference type="SAM" id="SignalP"/>
    </source>
</evidence>
<feature type="chain" id="PRO_5042901555" evidence="2">
    <location>
        <begin position="19"/>
        <end position="98"/>
    </location>
</feature>
<feature type="signal peptide" evidence="2">
    <location>
        <begin position="1"/>
        <end position="18"/>
    </location>
</feature>
<protein>
    <submittedName>
        <fullName evidence="3">Uncharacterized protein</fullName>
    </submittedName>
</protein>
<accession>A0AAN9M5L0</accession>